<dbReference type="PANTHER" id="PTHR46481:SF10">
    <property type="entry name" value="ZINC FINGER BED DOMAIN-CONTAINING PROTEIN 39"/>
    <property type="match status" value="1"/>
</dbReference>
<keyword evidence="2" id="KW-0479">Metal-binding</keyword>
<evidence type="ECO:0000256" key="3">
    <source>
        <dbReference type="ARBA" id="ARBA00022771"/>
    </source>
</evidence>
<keyword evidence="5" id="KW-0539">Nucleus</keyword>
<dbReference type="InterPro" id="IPR012337">
    <property type="entry name" value="RNaseH-like_sf"/>
</dbReference>
<dbReference type="RefSeq" id="XP_001383797.2">
    <property type="nucleotide sequence ID" value="XM_001383760.1"/>
</dbReference>
<dbReference type="Proteomes" id="UP000002258">
    <property type="component" value="Chromosome 3"/>
</dbReference>
<dbReference type="OMA" id="YRANIEQ"/>
<evidence type="ECO:0000259" key="7">
    <source>
        <dbReference type="Pfam" id="PF05699"/>
    </source>
</evidence>
<dbReference type="SUPFAM" id="SSF53098">
    <property type="entry name" value="Ribonuclease H-like"/>
    <property type="match status" value="1"/>
</dbReference>
<accession>A3LRN8</accession>
<dbReference type="InterPro" id="IPR052035">
    <property type="entry name" value="ZnF_BED_domain_contain"/>
</dbReference>
<comment type="subcellular location">
    <subcellularLocation>
        <location evidence="1">Nucleus</location>
    </subcellularLocation>
</comment>
<reference evidence="8 9" key="1">
    <citation type="journal article" date="2007" name="Nat. Biotechnol.">
        <title>Genome sequence of the lignocellulose-bioconverting and xylose-fermenting yeast Pichia stipitis.</title>
        <authorList>
            <person name="Jeffries T.W."/>
            <person name="Grigoriev I.V."/>
            <person name="Grimwood J."/>
            <person name="Laplaza J.M."/>
            <person name="Aerts A."/>
            <person name="Salamov A."/>
            <person name="Schmutz J."/>
            <person name="Lindquist E."/>
            <person name="Dehal P."/>
            <person name="Shapiro H."/>
            <person name="Jin Y.S."/>
            <person name="Passoth V."/>
            <person name="Richardson P.M."/>
        </authorList>
    </citation>
    <scope>NUCLEOTIDE SEQUENCE [LARGE SCALE GENOMIC DNA]</scope>
    <source>
        <strain evidence="9">ATCC 58785 / CBS 6054 / NBRC 10063 / NRRL Y-11545</strain>
    </source>
</reference>
<protein>
    <recommendedName>
        <fullName evidence="7">HAT C-terminal dimerisation domain-containing protein</fullName>
    </recommendedName>
</protein>
<evidence type="ECO:0000256" key="1">
    <source>
        <dbReference type="ARBA" id="ARBA00004123"/>
    </source>
</evidence>
<proteinExistence type="predicted"/>
<dbReference type="Pfam" id="PF05699">
    <property type="entry name" value="Dimer_Tnp_hAT"/>
    <property type="match status" value="1"/>
</dbReference>
<evidence type="ECO:0000313" key="9">
    <source>
        <dbReference type="Proteomes" id="UP000002258"/>
    </source>
</evidence>
<evidence type="ECO:0000313" key="8">
    <source>
        <dbReference type="EMBL" id="ABN65768.2"/>
    </source>
</evidence>
<name>A3LRN8_PICST</name>
<dbReference type="HOGENOM" id="CLU_482369_0_0_1"/>
<evidence type="ECO:0000256" key="5">
    <source>
        <dbReference type="ARBA" id="ARBA00023242"/>
    </source>
</evidence>
<dbReference type="KEGG" id="pic:PICST_30756"/>
<dbReference type="GO" id="GO:0005634">
    <property type="term" value="C:nucleus"/>
    <property type="evidence" value="ECO:0007669"/>
    <property type="project" value="UniProtKB-SubCell"/>
</dbReference>
<keyword evidence="4" id="KW-0862">Zinc</keyword>
<gene>
    <name evidence="8" type="ORF">PICST_30756</name>
</gene>
<dbReference type="GeneID" id="4838202"/>
<dbReference type="InParanoid" id="A3LRN8"/>
<dbReference type="OrthoDB" id="1747213at2759"/>
<keyword evidence="9" id="KW-1185">Reference proteome</keyword>
<evidence type="ECO:0000256" key="6">
    <source>
        <dbReference type="SAM" id="MobiDB-lite"/>
    </source>
</evidence>
<dbReference type="GO" id="GO:0008270">
    <property type="term" value="F:zinc ion binding"/>
    <property type="evidence" value="ECO:0007669"/>
    <property type="project" value="UniProtKB-KW"/>
</dbReference>
<dbReference type="EMBL" id="CP000497">
    <property type="protein sequence ID" value="ABN65768.2"/>
    <property type="molecule type" value="Genomic_DNA"/>
</dbReference>
<feature type="region of interest" description="Disordered" evidence="6">
    <location>
        <begin position="1"/>
        <end position="21"/>
    </location>
</feature>
<dbReference type="InterPro" id="IPR008906">
    <property type="entry name" value="HATC_C_dom"/>
</dbReference>
<dbReference type="eggNOG" id="ENOG502RQI5">
    <property type="taxonomic scope" value="Eukaryota"/>
</dbReference>
<dbReference type="GO" id="GO:0046983">
    <property type="term" value="F:protein dimerization activity"/>
    <property type="evidence" value="ECO:0007669"/>
    <property type="project" value="InterPro"/>
</dbReference>
<dbReference type="PANTHER" id="PTHR46481">
    <property type="entry name" value="ZINC FINGER BED DOMAIN-CONTAINING PROTEIN 4"/>
    <property type="match status" value="1"/>
</dbReference>
<keyword evidence="3" id="KW-0863">Zinc-finger</keyword>
<evidence type="ECO:0000256" key="2">
    <source>
        <dbReference type="ARBA" id="ARBA00022723"/>
    </source>
</evidence>
<organism evidence="8 9">
    <name type="scientific">Scheffersomyces stipitis (strain ATCC 58785 / CBS 6054 / NBRC 10063 / NRRL Y-11545)</name>
    <name type="common">Yeast</name>
    <name type="synonym">Pichia stipitis</name>
    <dbReference type="NCBI Taxonomy" id="322104"/>
    <lineage>
        <taxon>Eukaryota</taxon>
        <taxon>Fungi</taxon>
        <taxon>Dikarya</taxon>
        <taxon>Ascomycota</taxon>
        <taxon>Saccharomycotina</taxon>
        <taxon>Pichiomycetes</taxon>
        <taxon>Debaryomycetaceae</taxon>
        <taxon>Scheffersomyces</taxon>
    </lineage>
</organism>
<feature type="domain" description="HAT C-terminal dimerisation" evidence="7">
    <location>
        <begin position="483"/>
        <end position="512"/>
    </location>
</feature>
<sequence length="577" mass="66750">MSPPTKVSNSRSARKKAGSKSMNEELSKRILLLCIEHLIPFEQINSSSFRLLFNFNNGLSFIPDPETLTHLANEMYSEYQNYFKHYFENSLDKAIKISLSLHKWTPSNSLEPYVFANYHFINERFRLCELPLGFFPYTEKNMSQHLIPNPVLKERLLFVTSNHDLDDYNLQMVKYLMDEDGDITKSSQFHCLTKLFGEYLLSFFIEVAEILSLETKLAVFDIGSITGAKLIPVLVCNFIYPIYIKFHHLSFEKLDPLPDDKDRVCWGTLKKLEHSHDKAYTMRILSCLITYRANIEQLISDSTSSISESDWELITFAYEITIKFHEVLITTLSYDVPVSHLLSKWVKMLILHVLTITKRHSQLLSFNIELPLKKLFDNLKETHSKIEANSSLILATYLHPSTKRFLRDDDVNAVNSFVESLSKEQENEKPTSIDSFDNVDDMILNLFDCSGKSTKECYNYESSSMKEIKETERNSYAKEVGPSLLSFWSTYARKYPTLSQLARNVLAVPITTDRGFDQFKSAFTHLNSPSSASPEIVPLSQLIYFLHRLGTTYDLHAIDPKNLDLDIEDYRITDYEE</sequence>
<dbReference type="AlphaFoldDB" id="A3LRN8"/>
<evidence type="ECO:0000256" key="4">
    <source>
        <dbReference type="ARBA" id="ARBA00022833"/>
    </source>
</evidence>